<gene>
    <name evidence="2" type="ORF">KHQ06_10960</name>
</gene>
<keyword evidence="3" id="KW-1185">Reference proteome</keyword>
<protein>
    <recommendedName>
        <fullName evidence="1">DUF5753 domain-containing protein</fullName>
    </recommendedName>
</protein>
<evidence type="ECO:0000313" key="2">
    <source>
        <dbReference type="EMBL" id="QVI23359.1"/>
    </source>
</evidence>
<name>A0ABX8CTY0_9NOCA</name>
<evidence type="ECO:0000313" key="3">
    <source>
        <dbReference type="Proteomes" id="UP000683310"/>
    </source>
</evidence>
<evidence type="ECO:0000259" key="1">
    <source>
        <dbReference type="Pfam" id="PF19054"/>
    </source>
</evidence>
<dbReference type="Pfam" id="PF19054">
    <property type="entry name" value="DUF5753"/>
    <property type="match status" value="1"/>
</dbReference>
<organism evidence="2 3">
    <name type="scientific">Nocardia tengchongensis</name>
    <dbReference type="NCBI Taxonomy" id="2055889"/>
    <lineage>
        <taxon>Bacteria</taxon>
        <taxon>Bacillati</taxon>
        <taxon>Actinomycetota</taxon>
        <taxon>Actinomycetes</taxon>
        <taxon>Mycobacteriales</taxon>
        <taxon>Nocardiaceae</taxon>
        <taxon>Nocardia</taxon>
    </lineage>
</organism>
<dbReference type="Proteomes" id="UP000683310">
    <property type="component" value="Chromosome"/>
</dbReference>
<dbReference type="EMBL" id="CP074371">
    <property type="protein sequence ID" value="QVI23359.1"/>
    <property type="molecule type" value="Genomic_DNA"/>
</dbReference>
<dbReference type="InterPro" id="IPR043917">
    <property type="entry name" value="DUF5753"/>
</dbReference>
<accession>A0ABX8CTY0</accession>
<reference evidence="2 3" key="1">
    <citation type="submission" date="2021-04" db="EMBL/GenBank/DDBJ databases">
        <title>Nocardia tengchongensis.</title>
        <authorList>
            <person name="Zhuang k."/>
            <person name="Ran Y."/>
            <person name="Li W."/>
        </authorList>
    </citation>
    <scope>NUCLEOTIDE SEQUENCE [LARGE SCALE GENOMIC DNA]</scope>
    <source>
        <strain evidence="2 3">CFH S0057</strain>
    </source>
</reference>
<proteinExistence type="predicted"/>
<sequence>MADNTIRVLPFRTGLPLGVGIAPFVILDFAPDVRGGVEPTIVFAENYTGGMYFEERGDVDRYRAAHLTLRDAALGADISRTLLREAARSFENER</sequence>
<feature type="domain" description="DUF5753" evidence="1">
    <location>
        <begin position="4"/>
        <end position="85"/>
    </location>
</feature>